<feature type="region of interest" description="Disordered" evidence="2">
    <location>
        <begin position="198"/>
        <end position="324"/>
    </location>
</feature>
<evidence type="ECO:0000256" key="2">
    <source>
        <dbReference type="SAM" id="MobiDB-lite"/>
    </source>
</evidence>
<evidence type="ECO:0000256" key="1">
    <source>
        <dbReference type="SAM" id="Coils"/>
    </source>
</evidence>
<dbReference type="GeneID" id="73327608"/>
<reference evidence="3 4" key="1">
    <citation type="submission" date="2022-03" db="EMBL/GenBank/DDBJ databases">
        <title>Genome data of Colletotrichum spp.</title>
        <authorList>
            <person name="Utami Y.D."/>
            <person name="Hiruma K."/>
        </authorList>
    </citation>
    <scope>NUCLEOTIDE SEQUENCE [LARGE SCALE GENOMIC DNA]</scope>
    <source>
        <strain evidence="3 4">MAFF 239500</strain>
    </source>
</reference>
<sequence length="324" mass="36339">MDPDVCRNCGHSGKHIDFQDFRCAITERDDAERDKLQADAALERARQLCESSLSLMKRQMQELEDANAAIEALSRALTAAEDRRERIRRDLGTHGDVCLTARSNLEAAEEMAISAAGKYFEAGRAVTALEEREQLSPNVRIEEAPPMEELDDGEEVREPNDRKWQRSNERFCKWLRQSEAQRQIMKSSWTKLRVAERLASESVDDEELARRNRVQEWTAARRLTDQLPPEEDPTLETEYLESEPTESAKASSGPGTSSLSVKDCSHTPCTSFEDKGKNKQGGHHSTSDPTNPRSRPATTDCAKGGEPDSVRADETDDDEGEEGD</sequence>
<gene>
    <name evidence="3" type="ORF">ColSpa_06806</name>
</gene>
<feature type="compositionally biased region" description="Basic and acidic residues" evidence="2">
    <location>
        <begin position="303"/>
        <end position="313"/>
    </location>
</feature>
<feature type="compositionally biased region" description="Polar residues" evidence="2">
    <location>
        <begin position="248"/>
        <end position="260"/>
    </location>
</feature>
<evidence type="ECO:0000313" key="3">
    <source>
        <dbReference type="EMBL" id="GKT46625.1"/>
    </source>
</evidence>
<proteinExistence type="predicted"/>
<protein>
    <recommendedName>
        <fullName evidence="5">UbiD family decarboxylase</fullName>
    </recommendedName>
</protein>
<keyword evidence="4" id="KW-1185">Reference proteome</keyword>
<organism evidence="3 4">
    <name type="scientific">Colletotrichum spaethianum</name>
    <dbReference type="NCBI Taxonomy" id="700344"/>
    <lineage>
        <taxon>Eukaryota</taxon>
        <taxon>Fungi</taxon>
        <taxon>Dikarya</taxon>
        <taxon>Ascomycota</taxon>
        <taxon>Pezizomycotina</taxon>
        <taxon>Sordariomycetes</taxon>
        <taxon>Hypocreomycetidae</taxon>
        <taxon>Glomerellales</taxon>
        <taxon>Glomerellaceae</taxon>
        <taxon>Colletotrichum</taxon>
        <taxon>Colletotrichum spaethianum species complex</taxon>
    </lineage>
</organism>
<feature type="compositionally biased region" description="Acidic residues" evidence="2">
    <location>
        <begin position="314"/>
        <end position="324"/>
    </location>
</feature>
<evidence type="ECO:0000313" key="4">
    <source>
        <dbReference type="Proteomes" id="UP001055115"/>
    </source>
</evidence>
<keyword evidence="1" id="KW-0175">Coiled coil</keyword>
<dbReference type="AlphaFoldDB" id="A0AA37P1D9"/>
<evidence type="ECO:0008006" key="5">
    <source>
        <dbReference type="Google" id="ProtNLM"/>
    </source>
</evidence>
<feature type="compositionally biased region" description="Acidic residues" evidence="2">
    <location>
        <begin position="228"/>
        <end position="244"/>
    </location>
</feature>
<dbReference type="Proteomes" id="UP001055115">
    <property type="component" value="Unassembled WGS sequence"/>
</dbReference>
<name>A0AA37P1D9_9PEZI</name>
<feature type="coiled-coil region" evidence="1">
    <location>
        <begin position="28"/>
        <end position="90"/>
    </location>
</feature>
<dbReference type="EMBL" id="BQXU01000016">
    <property type="protein sequence ID" value="GKT46625.1"/>
    <property type="molecule type" value="Genomic_DNA"/>
</dbReference>
<accession>A0AA37P1D9</accession>
<dbReference type="RefSeq" id="XP_049128975.1">
    <property type="nucleotide sequence ID" value="XM_049273018.1"/>
</dbReference>
<feature type="compositionally biased region" description="Polar residues" evidence="2">
    <location>
        <begin position="283"/>
        <end position="297"/>
    </location>
</feature>
<comment type="caution">
    <text evidence="3">The sequence shown here is derived from an EMBL/GenBank/DDBJ whole genome shotgun (WGS) entry which is preliminary data.</text>
</comment>